<feature type="domain" description="CheW-like" evidence="1">
    <location>
        <begin position="26"/>
        <end position="170"/>
    </location>
</feature>
<dbReference type="Proteomes" id="UP000786387">
    <property type="component" value="Unassembled WGS sequence"/>
</dbReference>
<comment type="caution">
    <text evidence="2">The sequence shown here is derived from an EMBL/GenBank/DDBJ whole genome shotgun (WGS) entry which is preliminary data.</text>
</comment>
<dbReference type="SMART" id="SM00260">
    <property type="entry name" value="CheW"/>
    <property type="match status" value="1"/>
</dbReference>
<sequence>MPESRSIEVSHLASNAEQASAAQQLPEQYLTFELAGETYAIDSLCVREIIEYPLLTRVPSAGRAIKGVINLRGSVVPVIDLAVRFGRGQTAINRRTCVIILEVRDEDEALVLGIIVDAVSEVLEVAASDLRQAPAFGSHIRADFIHAMARVDDRFVVLLSIEQVLSAHELGATSLSSNPN</sequence>
<dbReference type="PANTHER" id="PTHR22617">
    <property type="entry name" value="CHEMOTAXIS SENSOR HISTIDINE KINASE-RELATED"/>
    <property type="match status" value="1"/>
</dbReference>
<dbReference type="PROSITE" id="PS50851">
    <property type="entry name" value="CHEW"/>
    <property type="match status" value="1"/>
</dbReference>
<evidence type="ECO:0000259" key="1">
    <source>
        <dbReference type="PROSITE" id="PS50851"/>
    </source>
</evidence>
<gene>
    <name evidence="2" type="ORF">G7026_18440</name>
</gene>
<name>A0ABR5Z547_9GAMM</name>
<dbReference type="Pfam" id="PF01584">
    <property type="entry name" value="CheW"/>
    <property type="match status" value="1"/>
</dbReference>
<dbReference type="EMBL" id="JAAMRF010000010">
    <property type="protein sequence ID" value="MBA1275331.1"/>
    <property type="molecule type" value="Genomic_DNA"/>
</dbReference>
<dbReference type="InterPro" id="IPR039315">
    <property type="entry name" value="CheW"/>
</dbReference>
<protein>
    <submittedName>
        <fullName evidence="2">Purine-binding chemotaxis protein CheW</fullName>
    </submittedName>
</protein>
<evidence type="ECO:0000313" key="2">
    <source>
        <dbReference type="EMBL" id="MBA1275331.1"/>
    </source>
</evidence>
<reference evidence="2 3" key="1">
    <citation type="submission" date="2020-02" db="EMBL/GenBank/DDBJ databases">
        <title>Synteny-based analysis reveals conserved mechanism for high triclosan tolerance in Pseudomonas, as well as instances of horizontal transfer.</title>
        <authorList>
            <person name="Mcfarland A.G."/>
            <person name="Bertucci H.K."/>
            <person name="Litmann E."/>
            <person name="Shen J."/>
            <person name="Huttenhower C."/>
            <person name="Hartmann E.M."/>
        </authorList>
    </citation>
    <scope>NUCLEOTIDE SEQUENCE [LARGE SCALE GENOMIC DNA]</scope>
    <source>
        <strain evidence="2 3">115A1</strain>
    </source>
</reference>
<proteinExistence type="predicted"/>
<keyword evidence="3" id="KW-1185">Reference proteome</keyword>
<accession>A0ABR5Z547</accession>
<dbReference type="InterPro" id="IPR002545">
    <property type="entry name" value="CheW-lke_dom"/>
</dbReference>
<dbReference type="PANTHER" id="PTHR22617:SF41">
    <property type="entry name" value="CHEMOTAXIS SIGNAL TRANSDUCTION SYSTEM ADAPTOR PROTEIN CHEW"/>
    <property type="match status" value="1"/>
</dbReference>
<dbReference type="Gene3D" id="2.30.30.40">
    <property type="entry name" value="SH3 Domains"/>
    <property type="match status" value="1"/>
</dbReference>
<evidence type="ECO:0000313" key="3">
    <source>
        <dbReference type="Proteomes" id="UP000786387"/>
    </source>
</evidence>
<dbReference type="InterPro" id="IPR036061">
    <property type="entry name" value="CheW-like_dom_sf"/>
</dbReference>
<dbReference type="Gene3D" id="2.40.50.180">
    <property type="entry name" value="CheA-289, Domain 4"/>
    <property type="match status" value="1"/>
</dbReference>
<organism evidence="2 3">
    <name type="scientific">Stutzerimonas azotifigens</name>
    <dbReference type="NCBI Taxonomy" id="291995"/>
    <lineage>
        <taxon>Bacteria</taxon>
        <taxon>Pseudomonadati</taxon>
        <taxon>Pseudomonadota</taxon>
        <taxon>Gammaproteobacteria</taxon>
        <taxon>Pseudomonadales</taxon>
        <taxon>Pseudomonadaceae</taxon>
        <taxon>Stutzerimonas</taxon>
    </lineage>
</organism>
<dbReference type="SUPFAM" id="SSF50341">
    <property type="entry name" value="CheW-like"/>
    <property type="match status" value="1"/>
</dbReference>